<accession>M9LXH6</accession>
<protein>
    <submittedName>
        <fullName evidence="2">Uncharacterized protein</fullName>
    </submittedName>
</protein>
<evidence type="ECO:0000313" key="3">
    <source>
        <dbReference type="Proteomes" id="UP000011976"/>
    </source>
</evidence>
<feature type="non-terminal residue" evidence="2">
    <location>
        <position position="1"/>
    </location>
</feature>
<sequence length="54" mass="5636">AARPPAEEAAAGAGHNSSRPSVRRSSAPVFPAHPFSSSLDTCPITPQKLRSMHV</sequence>
<name>M9LXH6_PSEA3</name>
<dbReference type="AlphaFoldDB" id="M9LXH6"/>
<feature type="compositionally biased region" description="Low complexity" evidence="1">
    <location>
        <begin position="1"/>
        <end position="29"/>
    </location>
</feature>
<evidence type="ECO:0000313" key="2">
    <source>
        <dbReference type="EMBL" id="GAC71615.1"/>
    </source>
</evidence>
<feature type="region of interest" description="Disordered" evidence="1">
    <location>
        <begin position="1"/>
        <end position="54"/>
    </location>
</feature>
<reference evidence="3" key="1">
    <citation type="journal article" date="2013" name="Genome Announc.">
        <title>Genome sequence of the basidiomycetous yeast Pseudozyma antarctica T-34, a producer of the glycolipid biosurfactants mannosylerythritol lipids.</title>
        <authorList>
            <person name="Morita T."/>
            <person name="Koike H."/>
            <person name="Koyama Y."/>
            <person name="Hagiwara H."/>
            <person name="Ito E."/>
            <person name="Fukuoka T."/>
            <person name="Imura T."/>
            <person name="Machida M."/>
            <person name="Kitamoto D."/>
        </authorList>
    </citation>
    <scope>NUCLEOTIDE SEQUENCE [LARGE SCALE GENOMIC DNA]</scope>
    <source>
        <strain evidence="3">T-34</strain>
    </source>
</reference>
<gene>
    <name evidence="2" type="ORF">PANT_4c00029</name>
</gene>
<organism evidence="2 3">
    <name type="scientific">Pseudozyma antarctica (strain T-34)</name>
    <name type="common">Yeast</name>
    <name type="synonym">Candida antarctica</name>
    <dbReference type="NCBI Taxonomy" id="1151754"/>
    <lineage>
        <taxon>Eukaryota</taxon>
        <taxon>Fungi</taxon>
        <taxon>Dikarya</taxon>
        <taxon>Basidiomycota</taxon>
        <taxon>Ustilaginomycotina</taxon>
        <taxon>Ustilaginomycetes</taxon>
        <taxon>Ustilaginales</taxon>
        <taxon>Ustilaginaceae</taxon>
        <taxon>Moesziomyces</taxon>
    </lineage>
</organism>
<dbReference type="EMBL" id="DF196770">
    <property type="protein sequence ID" value="GAC71615.1"/>
    <property type="molecule type" value="Genomic_DNA"/>
</dbReference>
<dbReference type="Proteomes" id="UP000011976">
    <property type="component" value="Unassembled WGS sequence"/>
</dbReference>
<proteinExistence type="predicted"/>
<evidence type="ECO:0000256" key="1">
    <source>
        <dbReference type="SAM" id="MobiDB-lite"/>
    </source>
</evidence>